<feature type="transmembrane region" description="Helical" evidence="7">
    <location>
        <begin position="62"/>
        <end position="79"/>
    </location>
</feature>
<evidence type="ECO:0000256" key="6">
    <source>
        <dbReference type="ARBA" id="ARBA00023136"/>
    </source>
</evidence>
<evidence type="ECO:0000256" key="1">
    <source>
        <dbReference type="ARBA" id="ARBA00004651"/>
    </source>
</evidence>
<protein>
    <submittedName>
        <fullName evidence="9">Putative permease</fullName>
    </submittedName>
</protein>
<dbReference type="GO" id="GO:0140359">
    <property type="term" value="F:ABC-type transporter activity"/>
    <property type="evidence" value="ECO:0007669"/>
    <property type="project" value="InterPro"/>
</dbReference>
<keyword evidence="10" id="KW-1185">Reference proteome</keyword>
<evidence type="ECO:0000256" key="4">
    <source>
        <dbReference type="ARBA" id="ARBA00022692"/>
    </source>
</evidence>
<dbReference type="GO" id="GO:0005886">
    <property type="term" value="C:plasma membrane"/>
    <property type="evidence" value="ECO:0007669"/>
    <property type="project" value="UniProtKB-SubCell"/>
</dbReference>
<evidence type="ECO:0000256" key="7">
    <source>
        <dbReference type="SAM" id="Phobius"/>
    </source>
</evidence>
<dbReference type="GO" id="GO:0015920">
    <property type="term" value="P:lipopolysaccharide transport"/>
    <property type="evidence" value="ECO:0007669"/>
    <property type="project" value="TreeGrafter"/>
</dbReference>
<dbReference type="PANTHER" id="PTHR30413:SF10">
    <property type="entry name" value="CAPSULE POLYSACCHARIDE EXPORT INNER-MEMBRANE PROTEIN CTRC"/>
    <property type="match status" value="1"/>
</dbReference>
<comment type="subcellular location">
    <subcellularLocation>
        <location evidence="1">Cell membrane</location>
        <topology evidence="1">Multi-pass membrane protein</topology>
    </subcellularLocation>
</comment>
<sequence length="260" mass="30245">MLALYNYRGLIWNFVKRDISSKYVGSLLGFYWSVINPIIMLLVYFVVFGLFLKARLPGNDSVWDFALYFSAGFLPWAAFSESVMRASRSIVDNKNYIKKVPFPSEIFPVYTILSEFVNLLIGLAIFMVLFVILKGMPSIYIVLLPIGIILQMMFTLSLSLVFSSATVFFRDTPQILGSLFMIWFWGTPIVYTINVIPESVRWIAYLNPAYYMLEIYRAMLFYGRFPELDKLLPFLMFSIIFLFFSIIIFQKTKRGFSELL</sequence>
<comment type="caution">
    <text evidence="9">The sequence shown here is derived from an EMBL/GenBank/DDBJ whole genome shotgun (WGS) entry which is preliminary data.</text>
</comment>
<feature type="transmembrane region" description="Helical" evidence="7">
    <location>
        <begin position="231"/>
        <end position="249"/>
    </location>
</feature>
<feature type="transmembrane region" description="Helical" evidence="7">
    <location>
        <begin position="109"/>
        <end position="133"/>
    </location>
</feature>
<feature type="domain" description="ABC transmembrane type-2" evidence="8">
    <location>
        <begin position="28"/>
        <end position="252"/>
    </location>
</feature>
<feature type="transmembrane region" description="Helical" evidence="7">
    <location>
        <begin position="208"/>
        <end position="225"/>
    </location>
</feature>
<evidence type="ECO:0000256" key="3">
    <source>
        <dbReference type="ARBA" id="ARBA00022475"/>
    </source>
</evidence>
<dbReference type="AlphaFoldDB" id="A0A062V1M1"/>
<name>A0A062V1M1_9EURY</name>
<evidence type="ECO:0000313" key="10">
    <source>
        <dbReference type="Proteomes" id="UP000027153"/>
    </source>
</evidence>
<accession>A0A062V1M1</accession>
<dbReference type="InterPro" id="IPR047817">
    <property type="entry name" value="ABC2_TM_bact-type"/>
</dbReference>
<feature type="transmembrane region" description="Helical" evidence="7">
    <location>
        <begin position="175"/>
        <end position="196"/>
    </location>
</feature>
<organism evidence="9 10">
    <name type="scientific">Candidatus Methanoperedens nitratireducens</name>
    <dbReference type="NCBI Taxonomy" id="1392998"/>
    <lineage>
        <taxon>Archaea</taxon>
        <taxon>Methanobacteriati</taxon>
        <taxon>Methanobacteriota</taxon>
        <taxon>Stenosarchaea group</taxon>
        <taxon>Methanomicrobia</taxon>
        <taxon>Methanosarcinales</taxon>
        <taxon>ANME-2 cluster</taxon>
        <taxon>Candidatus Methanoperedentaceae</taxon>
        <taxon>Candidatus Methanoperedens</taxon>
    </lineage>
</organism>
<dbReference type="EMBL" id="JMIY01000007">
    <property type="protein sequence ID" value="KCZ70518.1"/>
    <property type="molecule type" value="Genomic_DNA"/>
</dbReference>
<dbReference type="Pfam" id="PF01061">
    <property type="entry name" value="ABC2_membrane"/>
    <property type="match status" value="1"/>
</dbReference>
<keyword evidence="4 7" id="KW-0812">Transmembrane</keyword>
<proteinExistence type="predicted"/>
<evidence type="ECO:0000313" key="9">
    <source>
        <dbReference type="EMBL" id="KCZ70518.1"/>
    </source>
</evidence>
<keyword evidence="2" id="KW-0813">Transport</keyword>
<dbReference type="PANTHER" id="PTHR30413">
    <property type="entry name" value="INNER MEMBRANE TRANSPORT PERMEASE"/>
    <property type="match status" value="1"/>
</dbReference>
<gene>
    <name evidence="9" type="ORF">ANME2D_02538</name>
</gene>
<evidence type="ECO:0000259" key="8">
    <source>
        <dbReference type="PROSITE" id="PS51012"/>
    </source>
</evidence>
<reference evidence="9 10" key="1">
    <citation type="journal article" date="2013" name="Nature">
        <title>Anaerobic oxidation of methane coupled to nitrate reduction in a novel archaeal lineage.</title>
        <authorList>
            <person name="Haroon M.F."/>
            <person name="Hu S."/>
            <person name="Shi Y."/>
            <person name="Imelfort M."/>
            <person name="Keller J."/>
            <person name="Hugenholtz P."/>
            <person name="Yuan Z."/>
            <person name="Tyson G.W."/>
        </authorList>
    </citation>
    <scope>NUCLEOTIDE SEQUENCE [LARGE SCALE GENOMIC DNA]</scope>
    <source>
        <strain evidence="9 10">ANME-2d</strain>
    </source>
</reference>
<evidence type="ECO:0000256" key="2">
    <source>
        <dbReference type="ARBA" id="ARBA00022448"/>
    </source>
</evidence>
<dbReference type="InterPro" id="IPR013525">
    <property type="entry name" value="ABC2_TM"/>
</dbReference>
<dbReference type="RefSeq" id="WP_048092176.1">
    <property type="nucleotide sequence ID" value="NZ_JMIY01000007.1"/>
</dbReference>
<dbReference type="PROSITE" id="PS51012">
    <property type="entry name" value="ABC_TM2"/>
    <property type="match status" value="1"/>
</dbReference>
<dbReference type="OrthoDB" id="74139at2157"/>
<dbReference type="Proteomes" id="UP000027153">
    <property type="component" value="Unassembled WGS sequence"/>
</dbReference>
<feature type="transmembrane region" description="Helical" evidence="7">
    <location>
        <begin position="140"/>
        <end position="169"/>
    </location>
</feature>
<keyword evidence="3" id="KW-1003">Cell membrane</keyword>
<feature type="transmembrane region" description="Helical" evidence="7">
    <location>
        <begin position="30"/>
        <end position="50"/>
    </location>
</feature>
<evidence type="ECO:0000256" key="5">
    <source>
        <dbReference type="ARBA" id="ARBA00022989"/>
    </source>
</evidence>
<keyword evidence="6 7" id="KW-0472">Membrane</keyword>
<keyword evidence="5 7" id="KW-1133">Transmembrane helix</keyword>